<accession>A0ABU6PSR6</accession>
<dbReference type="Proteomes" id="UP001343257">
    <property type="component" value="Unassembled WGS sequence"/>
</dbReference>
<reference evidence="1 2" key="1">
    <citation type="submission" date="2023-03" db="EMBL/GenBank/DDBJ databases">
        <title>Bacillus Genome Sequencing.</title>
        <authorList>
            <person name="Dunlap C."/>
        </authorList>
    </citation>
    <scope>NUCLEOTIDE SEQUENCE [LARGE SCALE GENOMIC DNA]</scope>
    <source>
        <strain evidence="1 2">NRS-52</strain>
    </source>
</reference>
<organism evidence="1 2">
    <name type="scientific">Paenibacillus chibensis</name>
    <dbReference type="NCBI Taxonomy" id="59846"/>
    <lineage>
        <taxon>Bacteria</taxon>
        <taxon>Bacillati</taxon>
        <taxon>Bacillota</taxon>
        <taxon>Bacilli</taxon>
        <taxon>Bacillales</taxon>
        <taxon>Paenibacillaceae</taxon>
        <taxon>Paenibacillus</taxon>
    </lineage>
</organism>
<dbReference type="RefSeq" id="WP_328277900.1">
    <property type="nucleotide sequence ID" value="NZ_JARTLD010000028.1"/>
</dbReference>
<protein>
    <submittedName>
        <fullName evidence="1">Uncharacterized protein</fullName>
    </submittedName>
</protein>
<evidence type="ECO:0000313" key="2">
    <source>
        <dbReference type="Proteomes" id="UP001343257"/>
    </source>
</evidence>
<evidence type="ECO:0000313" key="1">
    <source>
        <dbReference type="EMBL" id="MED5017919.1"/>
    </source>
</evidence>
<keyword evidence="2" id="KW-1185">Reference proteome</keyword>
<name>A0ABU6PSR6_9BACL</name>
<proteinExistence type="predicted"/>
<dbReference type="EMBL" id="JARTLD010000028">
    <property type="protein sequence ID" value="MED5017919.1"/>
    <property type="molecule type" value="Genomic_DNA"/>
</dbReference>
<comment type="caution">
    <text evidence="1">The sequence shown here is derived from an EMBL/GenBank/DDBJ whole genome shotgun (WGS) entry which is preliminary data.</text>
</comment>
<gene>
    <name evidence="1" type="ORF">P9847_11455</name>
</gene>
<sequence>MNRTGYQKKYIIAAGSLSEAEQIAKDNGLLKKEWTYAYCGYPTKHLKDGLQAESEEMLLGDFKTEERWLLTAHLEKGRIDHV</sequence>